<evidence type="ECO:0000313" key="4">
    <source>
        <dbReference type="Proteomes" id="UP000289738"/>
    </source>
</evidence>
<sequence>MSSSFPSSHERSVASALLLLQTTSPTLSFSTPKSSSDSKYSVPEGSRSRSKSFRDRSVSCASDRILASASSVTNDNGVSSGEEEEEKPIKPRCVSFLSATARYHQMKFKIVRKIRSKVIWTASCSGHRKPKAITASEVSSGSLSGDASSSLSSSSSARSLRYANRVRSKSVRVAAIRHEEEPPPPQQQQLKREKNARGSPHLRRRGEAILKLLTVGGCSELRIRQMLGDSPDTSKALRM</sequence>
<reference evidence="3 4" key="1">
    <citation type="submission" date="2019-01" db="EMBL/GenBank/DDBJ databases">
        <title>Sequencing of cultivated peanut Arachis hypogaea provides insights into genome evolution and oil improvement.</title>
        <authorList>
            <person name="Chen X."/>
        </authorList>
    </citation>
    <scope>NUCLEOTIDE SEQUENCE [LARGE SCALE GENOMIC DNA]</scope>
    <source>
        <strain evidence="4">cv. Fuhuasheng</strain>
        <tissue evidence="3">Leaves</tissue>
    </source>
</reference>
<feature type="region of interest" description="Disordered" evidence="1">
    <location>
        <begin position="175"/>
        <end position="204"/>
    </location>
</feature>
<feature type="domain" description="HTH three-helical bundle" evidence="2">
    <location>
        <begin position="199"/>
        <end position="239"/>
    </location>
</feature>
<dbReference type="PANTHER" id="PTHR34799:SF2">
    <property type="entry name" value="OS07G0656300 PROTEIN"/>
    <property type="match status" value="1"/>
</dbReference>
<evidence type="ECO:0000313" key="3">
    <source>
        <dbReference type="EMBL" id="RYR26128.1"/>
    </source>
</evidence>
<dbReference type="STRING" id="3818.A0A445AIB3"/>
<feature type="compositionally biased region" description="Low complexity" evidence="1">
    <location>
        <begin position="139"/>
        <end position="159"/>
    </location>
</feature>
<name>A0A445AIB3_ARAHY</name>
<gene>
    <name evidence="3" type="ORF">Ahy_B02g060288</name>
</gene>
<proteinExistence type="predicted"/>
<accession>A0A445AIB3</accession>
<feature type="region of interest" description="Disordered" evidence="1">
    <location>
        <begin position="26"/>
        <end position="56"/>
    </location>
</feature>
<dbReference type="PANTHER" id="PTHR34799">
    <property type="entry name" value="OS07G0656300 PROTEIN"/>
    <property type="match status" value="1"/>
</dbReference>
<evidence type="ECO:0000259" key="2">
    <source>
        <dbReference type="Pfam" id="PF25370"/>
    </source>
</evidence>
<evidence type="ECO:0000256" key="1">
    <source>
        <dbReference type="SAM" id="MobiDB-lite"/>
    </source>
</evidence>
<dbReference type="Proteomes" id="UP000289738">
    <property type="component" value="Chromosome B02"/>
</dbReference>
<dbReference type="Pfam" id="PF25370">
    <property type="entry name" value="HTH_74"/>
    <property type="match status" value="1"/>
</dbReference>
<dbReference type="InterPro" id="IPR057523">
    <property type="entry name" value="HTH_74"/>
</dbReference>
<comment type="caution">
    <text evidence="3">The sequence shown here is derived from an EMBL/GenBank/DDBJ whole genome shotgun (WGS) entry which is preliminary data.</text>
</comment>
<organism evidence="3 4">
    <name type="scientific">Arachis hypogaea</name>
    <name type="common">Peanut</name>
    <dbReference type="NCBI Taxonomy" id="3818"/>
    <lineage>
        <taxon>Eukaryota</taxon>
        <taxon>Viridiplantae</taxon>
        <taxon>Streptophyta</taxon>
        <taxon>Embryophyta</taxon>
        <taxon>Tracheophyta</taxon>
        <taxon>Spermatophyta</taxon>
        <taxon>Magnoliopsida</taxon>
        <taxon>eudicotyledons</taxon>
        <taxon>Gunneridae</taxon>
        <taxon>Pentapetalae</taxon>
        <taxon>rosids</taxon>
        <taxon>fabids</taxon>
        <taxon>Fabales</taxon>
        <taxon>Fabaceae</taxon>
        <taxon>Papilionoideae</taxon>
        <taxon>50 kb inversion clade</taxon>
        <taxon>dalbergioids sensu lato</taxon>
        <taxon>Dalbergieae</taxon>
        <taxon>Pterocarpus clade</taxon>
        <taxon>Arachis</taxon>
    </lineage>
</organism>
<keyword evidence="4" id="KW-1185">Reference proteome</keyword>
<feature type="compositionally biased region" description="Low complexity" evidence="1">
    <location>
        <begin position="26"/>
        <end position="42"/>
    </location>
</feature>
<feature type="region of interest" description="Disordered" evidence="1">
    <location>
        <begin position="130"/>
        <end position="159"/>
    </location>
</feature>
<protein>
    <recommendedName>
        <fullName evidence="2">HTH three-helical bundle domain-containing protein</fullName>
    </recommendedName>
</protein>
<dbReference type="EMBL" id="SDMP01000012">
    <property type="protein sequence ID" value="RYR26128.1"/>
    <property type="molecule type" value="Genomic_DNA"/>
</dbReference>
<dbReference type="AlphaFoldDB" id="A0A445AIB3"/>